<dbReference type="EMBL" id="AP025592">
    <property type="protein sequence ID" value="BDG10314.1"/>
    <property type="molecule type" value="Genomic_DNA"/>
</dbReference>
<reference evidence="3" key="1">
    <citation type="journal article" date="2022" name="Int. J. Syst. Evol. Microbiol.">
        <title>Anaeromyxobacter oryzae sp. nov., Anaeromyxobacter diazotrophicus sp. nov. and Anaeromyxobacter paludicola sp. nov., isolated from paddy soils.</title>
        <authorList>
            <person name="Itoh H."/>
            <person name="Xu Z."/>
            <person name="Mise K."/>
            <person name="Masuda Y."/>
            <person name="Ushijima N."/>
            <person name="Hayakawa C."/>
            <person name="Shiratori Y."/>
            <person name="Senoo K."/>
        </authorList>
    </citation>
    <scope>NUCLEOTIDE SEQUENCE [LARGE SCALE GENOMIC DNA]</scope>
    <source>
        <strain evidence="3">Red630</strain>
    </source>
</reference>
<name>A0ABM7XEJ5_9BACT</name>
<dbReference type="Gene3D" id="3.30.750.24">
    <property type="entry name" value="STAS domain"/>
    <property type="match status" value="1"/>
</dbReference>
<feature type="domain" description="STAS" evidence="1">
    <location>
        <begin position="1"/>
        <end position="62"/>
    </location>
</feature>
<evidence type="ECO:0000313" key="2">
    <source>
        <dbReference type="EMBL" id="BDG10314.1"/>
    </source>
</evidence>
<proteinExistence type="predicted"/>
<protein>
    <recommendedName>
        <fullName evidence="1">STAS domain-containing protein</fullName>
    </recommendedName>
</protein>
<accession>A0ABM7XEJ5</accession>
<dbReference type="SUPFAM" id="SSF52091">
    <property type="entry name" value="SpoIIaa-like"/>
    <property type="match status" value="1"/>
</dbReference>
<organism evidence="2 3">
    <name type="scientific">Anaeromyxobacter paludicola</name>
    <dbReference type="NCBI Taxonomy" id="2918171"/>
    <lineage>
        <taxon>Bacteria</taxon>
        <taxon>Pseudomonadati</taxon>
        <taxon>Myxococcota</taxon>
        <taxon>Myxococcia</taxon>
        <taxon>Myxococcales</taxon>
        <taxon>Cystobacterineae</taxon>
        <taxon>Anaeromyxobacteraceae</taxon>
        <taxon>Anaeromyxobacter</taxon>
    </lineage>
</organism>
<dbReference type="Pfam" id="PF01740">
    <property type="entry name" value="STAS"/>
    <property type="match status" value="1"/>
</dbReference>
<keyword evidence="3" id="KW-1185">Reference proteome</keyword>
<dbReference type="PROSITE" id="PS50801">
    <property type="entry name" value="STAS"/>
    <property type="match status" value="1"/>
</dbReference>
<sequence>MYEARHQDGVTIIRGIGELSREELEAIARLATVVREGGRMVVIDMKRVTHLHYAGAALLKSIPGLRAAGASRYVRDLVYAGGAGGFVELYGNLEEALRAA</sequence>
<evidence type="ECO:0000259" key="1">
    <source>
        <dbReference type="PROSITE" id="PS50801"/>
    </source>
</evidence>
<dbReference type="InterPro" id="IPR002645">
    <property type="entry name" value="STAS_dom"/>
</dbReference>
<dbReference type="Proteomes" id="UP001162734">
    <property type="component" value="Chromosome"/>
</dbReference>
<dbReference type="RefSeq" id="WP_248342748.1">
    <property type="nucleotide sequence ID" value="NZ_AP025592.1"/>
</dbReference>
<gene>
    <name evidence="2" type="ORF">AMPC_34270</name>
</gene>
<evidence type="ECO:0000313" key="3">
    <source>
        <dbReference type="Proteomes" id="UP001162734"/>
    </source>
</evidence>
<dbReference type="InterPro" id="IPR036513">
    <property type="entry name" value="STAS_dom_sf"/>
</dbReference>